<dbReference type="PANTHER" id="PTHR43420">
    <property type="entry name" value="ACETYLTRANSFERASE"/>
    <property type="match status" value="1"/>
</dbReference>
<feature type="domain" description="N-acetyltransferase" evidence="3">
    <location>
        <begin position="1"/>
        <end position="151"/>
    </location>
</feature>
<evidence type="ECO:0000313" key="4">
    <source>
        <dbReference type="EMBL" id="QWG06891.1"/>
    </source>
</evidence>
<evidence type="ECO:0000259" key="3">
    <source>
        <dbReference type="PROSITE" id="PS51186"/>
    </source>
</evidence>
<gene>
    <name evidence="4" type="ORF">KM029_16510</name>
</gene>
<evidence type="ECO:0000313" key="5">
    <source>
        <dbReference type="Proteomes" id="UP000682802"/>
    </source>
</evidence>
<evidence type="ECO:0000256" key="2">
    <source>
        <dbReference type="ARBA" id="ARBA00023315"/>
    </source>
</evidence>
<accession>A0ABX8GU49</accession>
<dbReference type="EMBL" id="CP076128">
    <property type="protein sequence ID" value="QWG06891.1"/>
    <property type="molecule type" value="Genomic_DNA"/>
</dbReference>
<sequence length="274" mass="32544">MKILRLNKVPFDELIDCFLLAFKEYHLEIPTDKMYYQKRWSAAKVDYNLSYGMLINGQLVGFIIHAIDNRFGKKTAFNTGTGVIPDFRGNGISKLIYDYAINDLRNHGIEKCILEVIQENKNAIKIYQRSGFKICKEYQCFSGNINIKSRDEINLKKVSKEDFNWDNTFNQEFYSWDFQKETIIERNYDYYYVIHDNQLESYFIYNEENKYVAQFDLLADNNNAWERLFQGIKLISNNVKIVNVDTRLLEKLEIINKVEIPTTVNQYEMKLEIN</sequence>
<dbReference type="RefSeq" id="WP_144074293.1">
    <property type="nucleotide sequence ID" value="NZ_CP076128.1"/>
</dbReference>
<name>A0ABX8GU49_9BACT</name>
<dbReference type="Proteomes" id="UP000682802">
    <property type="component" value="Chromosome 1"/>
</dbReference>
<reference evidence="4 5" key="1">
    <citation type="submission" date="2021-05" db="EMBL/GenBank/DDBJ databases">
        <title>Comparative genomic studies on the polysaccharide-degrading batcterial strains of the Flammeovirga genus.</title>
        <authorList>
            <person name="Zewei F."/>
            <person name="Zheng Z."/>
            <person name="Yu L."/>
            <person name="Ruyue G."/>
            <person name="Yanhong M."/>
            <person name="Yuanyuan C."/>
            <person name="Jingyan G."/>
            <person name="Wenjun H."/>
        </authorList>
    </citation>
    <scope>NUCLEOTIDE SEQUENCE [LARGE SCALE GENOMIC DNA]</scope>
    <source>
        <strain evidence="4 5">YS10</strain>
    </source>
</reference>
<protein>
    <submittedName>
        <fullName evidence="4">GNAT family N-acetyltransferase</fullName>
    </submittedName>
</protein>
<proteinExistence type="predicted"/>
<evidence type="ECO:0000256" key="1">
    <source>
        <dbReference type="ARBA" id="ARBA00022679"/>
    </source>
</evidence>
<dbReference type="InterPro" id="IPR016181">
    <property type="entry name" value="Acyl_CoA_acyltransferase"/>
</dbReference>
<dbReference type="InterPro" id="IPR000182">
    <property type="entry name" value="GNAT_dom"/>
</dbReference>
<keyword evidence="5" id="KW-1185">Reference proteome</keyword>
<dbReference type="PROSITE" id="PS51186">
    <property type="entry name" value="GNAT"/>
    <property type="match status" value="1"/>
</dbReference>
<dbReference type="InterPro" id="IPR050680">
    <property type="entry name" value="YpeA/RimI_acetyltransf"/>
</dbReference>
<dbReference type="CDD" id="cd04301">
    <property type="entry name" value="NAT_SF"/>
    <property type="match status" value="1"/>
</dbReference>
<dbReference type="Pfam" id="PF00583">
    <property type="entry name" value="Acetyltransf_1"/>
    <property type="match status" value="1"/>
</dbReference>
<dbReference type="SUPFAM" id="SSF55729">
    <property type="entry name" value="Acyl-CoA N-acyltransferases (Nat)"/>
    <property type="match status" value="1"/>
</dbReference>
<keyword evidence="1" id="KW-0808">Transferase</keyword>
<dbReference type="PANTHER" id="PTHR43420:SF44">
    <property type="entry name" value="ACETYLTRANSFERASE YPEA"/>
    <property type="match status" value="1"/>
</dbReference>
<keyword evidence="2" id="KW-0012">Acyltransferase</keyword>
<organism evidence="4 5">
    <name type="scientific">Flammeovirga kamogawensis</name>
    <dbReference type="NCBI Taxonomy" id="373891"/>
    <lineage>
        <taxon>Bacteria</taxon>
        <taxon>Pseudomonadati</taxon>
        <taxon>Bacteroidota</taxon>
        <taxon>Cytophagia</taxon>
        <taxon>Cytophagales</taxon>
        <taxon>Flammeovirgaceae</taxon>
        <taxon>Flammeovirga</taxon>
    </lineage>
</organism>
<dbReference type="Gene3D" id="3.40.630.30">
    <property type="match status" value="1"/>
</dbReference>